<keyword evidence="5" id="KW-1185">Reference proteome</keyword>
<dbReference type="PROSITE" id="PS51257">
    <property type="entry name" value="PROKAR_LIPOPROTEIN"/>
    <property type="match status" value="1"/>
</dbReference>
<dbReference type="CDD" id="cd00229">
    <property type="entry name" value="SGNH_hydrolase"/>
    <property type="match status" value="1"/>
</dbReference>
<evidence type="ECO:0000313" key="5">
    <source>
        <dbReference type="Proteomes" id="UP000712157"/>
    </source>
</evidence>
<keyword evidence="2" id="KW-0732">Signal</keyword>
<dbReference type="RefSeq" id="WP_238723425.1">
    <property type="nucleotide sequence ID" value="NZ_JAHQCW010000074.1"/>
</dbReference>
<gene>
    <name evidence="4" type="ORF">KTH89_24345</name>
</gene>
<name>A0A949K7Q9_9FIRM</name>
<reference evidence="4" key="1">
    <citation type="submission" date="2021-06" db="EMBL/GenBank/DDBJ databases">
        <title>Description of novel taxa of the family Lachnospiraceae.</title>
        <authorList>
            <person name="Chaplin A.V."/>
            <person name="Sokolova S.R."/>
            <person name="Pikina A.P."/>
            <person name="Korzhanova M."/>
            <person name="Belova V."/>
            <person name="Korostin D."/>
            <person name="Efimov B.A."/>
        </authorList>
    </citation>
    <scope>NUCLEOTIDE SEQUENCE</scope>
    <source>
        <strain evidence="4">ASD5720</strain>
    </source>
</reference>
<evidence type="ECO:0000259" key="3">
    <source>
        <dbReference type="Pfam" id="PF13472"/>
    </source>
</evidence>
<proteinExistence type="predicted"/>
<accession>A0A949K7Q9</accession>
<dbReference type="SUPFAM" id="SSF52266">
    <property type="entry name" value="SGNH hydrolase"/>
    <property type="match status" value="1"/>
</dbReference>
<feature type="chain" id="PRO_5038701127" description="SGNH hydrolase-type esterase domain-containing protein" evidence="2">
    <location>
        <begin position="20"/>
        <end position="314"/>
    </location>
</feature>
<comment type="caution">
    <text evidence="4">The sequence shown here is derived from an EMBL/GenBank/DDBJ whole genome shotgun (WGS) entry which is preliminary data.</text>
</comment>
<feature type="compositionally biased region" description="Basic and acidic residues" evidence="1">
    <location>
        <begin position="52"/>
        <end position="61"/>
    </location>
</feature>
<feature type="signal peptide" evidence="2">
    <location>
        <begin position="1"/>
        <end position="19"/>
    </location>
</feature>
<sequence>MQRKIKDYLRLGAAVSMLAAVLIISGCGKQEDTDTALKEPETTAQPENQDPDQERQKKAEPTETPVPDTTASPEPKDTAKPTETPDAPGTPDGASEKTEGTEKAEAAEKTAKPAPRQPSKMACFGDSITAWGEIWIDAVRQSLSLEEMYNLGIAQSTIADSDKDPFWSRYQSIPADSDLIFVFGGTNDFYQNIPLGAADSGNPGEFCGALNILCQGLKQNYPDARLVFATPIQRTSAYGPGPNEAGLMLEDYAEAMKTVCGGYGVKVLDLYHGSGITADNADAYLEDGLHPNADGYRMLGEVIAAEWKRILNGK</sequence>
<dbReference type="InterPro" id="IPR013830">
    <property type="entry name" value="SGNH_hydro"/>
</dbReference>
<feature type="region of interest" description="Disordered" evidence="1">
    <location>
        <begin position="30"/>
        <end position="121"/>
    </location>
</feature>
<dbReference type="PANTHER" id="PTHR30383:SF29">
    <property type="entry name" value="SGNH HYDROLASE-TYPE ESTERASE DOMAIN-CONTAINING PROTEIN"/>
    <property type="match status" value="1"/>
</dbReference>
<evidence type="ECO:0000313" key="4">
    <source>
        <dbReference type="EMBL" id="MBU9739671.1"/>
    </source>
</evidence>
<feature type="compositionally biased region" description="Basic and acidic residues" evidence="1">
    <location>
        <begin position="30"/>
        <end position="41"/>
    </location>
</feature>
<dbReference type="AlphaFoldDB" id="A0A949K7Q9"/>
<dbReference type="InterPro" id="IPR051532">
    <property type="entry name" value="Ester_Hydrolysis_Enzymes"/>
</dbReference>
<dbReference type="PANTHER" id="PTHR30383">
    <property type="entry name" value="THIOESTERASE 1/PROTEASE 1/LYSOPHOSPHOLIPASE L1"/>
    <property type="match status" value="1"/>
</dbReference>
<protein>
    <recommendedName>
        <fullName evidence="3">SGNH hydrolase-type esterase domain-containing protein</fullName>
    </recommendedName>
</protein>
<dbReference type="Pfam" id="PF13472">
    <property type="entry name" value="Lipase_GDSL_2"/>
    <property type="match status" value="1"/>
</dbReference>
<evidence type="ECO:0000256" key="1">
    <source>
        <dbReference type="SAM" id="MobiDB-lite"/>
    </source>
</evidence>
<dbReference type="InterPro" id="IPR036514">
    <property type="entry name" value="SGNH_hydro_sf"/>
</dbReference>
<evidence type="ECO:0000256" key="2">
    <source>
        <dbReference type="SAM" id="SignalP"/>
    </source>
</evidence>
<dbReference type="EMBL" id="JAHQCW010000074">
    <property type="protein sequence ID" value="MBU9739671.1"/>
    <property type="molecule type" value="Genomic_DNA"/>
</dbReference>
<feature type="domain" description="SGNH hydrolase-type esterase" evidence="3">
    <location>
        <begin position="123"/>
        <end position="297"/>
    </location>
</feature>
<dbReference type="Gene3D" id="3.40.50.1110">
    <property type="entry name" value="SGNH hydrolase"/>
    <property type="match status" value="1"/>
</dbReference>
<feature type="compositionally biased region" description="Basic and acidic residues" evidence="1">
    <location>
        <begin position="94"/>
        <end position="111"/>
    </location>
</feature>
<organism evidence="4 5">
    <name type="scientific">Diplocloster agilis</name>
    <dbReference type="NCBI Taxonomy" id="2850323"/>
    <lineage>
        <taxon>Bacteria</taxon>
        <taxon>Bacillati</taxon>
        <taxon>Bacillota</taxon>
        <taxon>Clostridia</taxon>
        <taxon>Lachnospirales</taxon>
        <taxon>Lachnospiraceae</taxon>
        <taxon>Diplocloster</taxon>
    </lineage>
</organism>
<dbReference type="Proteomes" id="UP000712157">
    <property type="component" value="Unassembled WGS sequence"/>
</dbReference>